<dbReference type="EMBL" id="KV454299">
    <property type="protein sequence ID" value="ODQ70711.1"/>
    <property type="molecule type" value="Genomic_DNA"/>
</dbReference>
<evidence type="ECO:0000313" key="1">
    <source>
        <dbReference type="EMBL" id="ODQ70711.1"/>
    </source>
</evidence>
<keyword evidence="2" id="KW-1185">Reference proteome</keyword>
<protein>
    <submittedName>
        <fullName evidence="1">Uncharacterized protein</fullName>
    </submittedName>
</protein>
<organism evidence="1 2">
    <name type="scientific">Lipomyces starkeyi NRRL Y-11557</name>
    <dbReference type="NCBI Taxonomy" id="675824"/>
    <lineage>
        <taxon>Eukaryota</taxon>
        <taxon>Fungi</taxon>
        <taxon>Dikarya</taxon>
        <taxon>Ascomycota</taxon>
        <taxon>Saccharomycotina</taxon>
        <taxon>Lipomycetes</taxon>
        <taxon>Lipomycetales</taxon>
        <taxon>Lipomycetaceae</taxon>
        <taxon>Lipomyces</taxon>
    </lineage>
</organism>
<sequence length="77" mass="8371">MLPTPALLGANALPGSTSTPSNACLQVKTTREDGISIPFGQLEYVYIIAQSQRLESTRFPRDRVGKGLLRVDDILIV</sequence>
<gene>
    <name evidence="1" type="ORF">LIPSTDRAFT_106601</name>
</gene>
<proteinExistence type="predicted"/>
<evidence type="ECO:0000313" key="2">
    <source>
        <dbReference type="Proteomes" id="UP000094385"/>
    </source>
</evidence>
<dbReference type="Proteomes" id="UP000094385">
    <property type="component" value="Unassembled WGS sequence"/>
</dbReference>
<reference evidence="1 2" key="1">
    <citation type="journal article" date="2016" name="Proc. Natl. Acad. Sci. U.S.A.">
        <title>Comparative genomics of biotechnologically important yeasts.</title>
        <authorList>
            <person name="Riley R."/>
            <person name="Haridas S."/>
            <person name="Wolfe K.H."/>
            <person name="Lopes M.R."/>
            <person name="Hittinger C.T."/>
            <person name="Goeker M."/>
            <person name="Salamov A.A."/>
            <person name="Wisecaver J.H."/>
            <person name="Long T.M."/>
            <person name="Calvey C.H."/>
            <person name="Aerts A.L."/>
            <person name="Barry K.W."/>
            <person name="Choi C."/>
            <person name="Clum A."/>
            <person name="Coughlan A.Y."/>
            <person name="Deshpande S."/>
            <person name="Douglass A.P."/>
            <person name="Hanson S.J."/>
            <person name="Klenk H.-P."/>
            <person name="LaButti K.M."/>
            <person name="Lapidus A."/>
            <person name="Lindquist E.A."/>
            <person name="Lipzen A.M."/>
            <person name="Meier-Kolthoff J.P."/>
            <person name="Ohm R.A."/>
            <person name="Otillar R.P."/>
            <person name="Pangilinan J.L."/>
            <person name="Peng Y."/>
            <person name="Rokas A."/>
            <person name="Rosa C.A."/>
            <person name="Scheuner C."/>
            <person name="Sibirny A.A."/>
            <person name="Slot J.C."/>
            <person name="Stielow J.B."/>
            <person name="Sun H."/>
            <person name="Kurtzman C.P."/>
            <person name="Blackwell M."/>
            <person name="Grigoriev I.V."/>
            <person name="Jeffries T.W."/>
        </authorList>
    </citation>
    <scope>NUCLEOTIDE SEQUENCE [LARGE SCALE GENOMIC DNA]</scope>
    <source>
        <strain evidence="1 2">NRRL Y-11557</strain>
    </source>
</reference>
<accession>A0A1E3PZ71</accession>
<dbReference type="AlphaFoldDB" id="A0A1E3PZ71"/>
<name>A0A1E3PZ71_LIPST</name>